<dbReference type="PROSITE" id="PS51184">
    <property type="entry name" value="JMJC"/>
    <property type="match status" value="1"/>
</dbReference>
<dbReference type="InterPro" id="IPR003347">
    <property type="entry name" value="JmjC_dom"/>
</dbReference>
<dbReference type="Pfam" id="PF13621">
    <property type="entry name" value="Cupin_8"/>
    <property type="match status" value="1"/>
</dbReference>
<keyword evidence="2" id="KW-0963">Cytoplasm</keyword>
<comment type="subcellular location">
    <subcellularLocation>
        <location evidence="1">Cytoplasm</location>
    </subcellularLocation>
</comment>
<dbReference type="GO" id="GO:0005737">
    <property type="term" value="C:cytoplasm"/>
    <property type="evidence" value="ECO:0007669"/>
    <property type="project" value="UniProtKB-SubCell"/>
</dbReference>
<gene>
    <name evidence="5" type="ORF">EB796_020730</name>
</gene>
<evidence type="ECO:0000313" key="6">
    <source>
        <dbReference type="Proteomes" id="UP000593567"/>
    </source>
</evidence>
<feature type="domain" description="JmjC" evidence="4">
    <location>
        <begin position="118"/>
        <end position="277"/>
    </location>
</feature>
<evidence type="ECO:0000259" key="4">
    <source>
        <dbReference type="PROSITE" id="PS51184"/>
    </source>
</evidence>
<reference evidence="5" key="1">
    <citation type="submission" date="2020-06" db="EMBL/GenBank/DDBJ databases">
        <title>Draft genome of Bugula neritina, a colonial animal packing powerful symbionts and potential medicines.</title>
        <authorList>
            <person name="Rayko M."/>
        </authorList>
    </citation>
    <scope>NUCLEOTIDE SEQUENCE [LARGE SCALE GENOMIC DNA]</scope>
    <source>
        <strain evidence="5">Kwan_BN1</strain>
    </source>
</reference>
<dbReference type="FunFam" id="2.60.120.650:FF:000018">
    <property type="entry name" value="HSPB1-associated protein 1 homolog"/>
    <property type="match status" value="1"/>
</dbReference>
<evidence type="ECO:0000256" key="2">
    <source>
        <dbReference type="ARBA" id="ARBA00022490"/>
    </source>
</evidence>
<dbReference type="PANTHER" id="PTHR12461:SF43">
    <property type="entry name" value="HSPB1-ASSOCIATED PROTEIN 1"/>
    <property type="match status" value="1"/>
</dbReference>
<dbReference type="InterPro" id="IPR041667">
    <property type="entry name" value="Cupin_8"/>
</dbReference>
<sequence length="407" mass="46769">MAELDVGSSPQCLFESIMSETMTEPTVFEGFINHWGAMTWSPDTLAELESISKTKLICRKSKLEEDGCYSEPPHKVPKHEIQWENLSEYETFTFKEFANFDKQISLKQNHCHQWLYADYKHMKDIFHDSPSMLEDVDWSTFGFHGRNGDSSTFWMGTAGSNTPCHYDTYGCNLVAQLYGKKRWTLFPPSDCNFLYPTRIPFEESSVFSHVNIKNPDLQRHPLYSKVSKYEVVLKPGQVLYVPKHWWHYVECESTAISVNTWVGLASDKDDHVKENLAAMLTKSMLDYAGHLNDLEIYNPKEVPLEYNEGMNILNKLLFTEPKTIEEQKRVNAKTHEKFCLCCKKTVTPLQRVKKAEVAPCEINTPLPGKCEPGNQQNLTLSGLLDCVIHPDVLQLMKDILNSKKILP</sequence>
<dbReference type="Gene3D" id="2.60.120.650">
    <property type="entry name" value="Cupin"/>
    <property type="match status" value="1"/>
</dbReference>
<comment type="caution">
    <text evidence="5">The sequence shown here is derived from an EMBL/GenBank/DDBJ whole genome shotgun (WGS) entry which is preliminary data.</text>
</comment>
<organism evidence="5 6">
    <name type="scientific">Bugula neritina</name>
    <name type="common">Brown bryozoan</name>
    <name type="synonym">Sertularia neritina</name>
    <dbReference type="NCBI Taxonomy" id="10212"/>
    <lineage>
        <taxon>Eukaryota</taxon>
        <taxon>Metazoa</taxon>
        <taxon>Spiralia</taxon>
        <taxon>Lophotrochozoa</taxon>
        <taxon>Bryozoa</taxon>
        <taxon>Gymnolaemata</taxon>
        <taxon>Cheilostomatida</taxon>
        <taxon>Flustrina</taxon>
        <taxon>Buguloidea</taxon>
        <taxon>Bugulidae</taxon>
        <taxon>Bugula</taxon>
    </lineage>
</organism>
<dbReference type="PANTHER" id="PTHR12461">
    <property type="entry name" value="HYPOXIA-INDUCIBLE FACTOR 1 ALPHA INHIBITOR-RELATED"/>
    <property type="match status" value="1"/>
</dbReference>
<comment type="function">
    <text evidence="3">May play a role in cellular stress response.</text>
</comment>
<protein>
    <submittedName>
        <fullName evidence="5">HSPBAP1</fullName>
    </submittedName>
</protein>
<dbReference type="EMBL" id="VXIV02003140">
    <property type="protein sequence ID" value="KAF6020927.1"/>
    <property type="molecule type" value="Genomic_DNA"/>
</dbReference>
<evidence type="ECO:0000313" key="5">
    <source>
        <dbReference type="EMBL" id="KAF6020927.1"/>
    </source>
</evidence>
<dbReference type="AlphaFoldDB" id="A0A7J7J4X6"/>
<dbReference type="Proteomes" id="UP000593567">
    <property type="component" value="Unassembled WGS sequence"/>
</dbReference>
<evidence type="ECO:0000256" key="3">
    <source>
        <dbReference type="ARBA" id="ARBA00037342"/>
    </source>
</evidence>
<evidence type="ECO:0000256" key="1">
    <source>
        <dbReference type="ARBA" id="ARBA00004496"/>
    </source>
</evidence>
<proteinExistence type="predicted"/>
<keyword evidence="6" id="KW-1185">Reference proteome</keyword>
<dbReference type="SUPFAM" id="SSF51197">
    <property type="entry name" value="Clavaminate synthase-like"/>
    <property type="match status" value="1"/>
</dbReference>
<dbReference type="OrthoDB" id="47172at2759"/>
<accession>A0A7J7J4X6</accession>
<name>A0A7J7J4X6_BUGNE</name>
<dbReference type="SMART" id="SM00558">
    <property type="entry name" value="JmjC"/>
    <property type="match status" value="1"/>
</dbReference>